<sequence length="66" mass="7916">MAEFVKAIDKTRVRHYLIADTEDEINSYCEEKKLEILNRPKYVDPTMVCHHFIWVGKRPRPAQWKA</sequence>
<name>A0A382AKT3_9ZZZZ</name>
<evidence type="ECO:0000313" key="1">
    <source>
        <dbReference type="EMBL" id="SVB01742.1"/>
    </source>
</evidence>
<proteinExistence type="predicted"/>
<accession>A0A382AKT3</accession>
<dbReference type="EMBL" id="UINC01025690">
    <property type="protein sequence ID" value="SVB01742.1"/>
    <property type="molecule type" value="Genomic_DNA"/>
</dbReference>
<reference evidence="1" key="1">
    <citation type="submission" date="2018-05" db="EMBL/GenBank/DDBJ databases">
        <authorList>
            <person name="Lanie J.A."/>
            <person name="Ng W.-L."/>
            <person name="Kazmierczak K.M."/>
            <person name="Andrzejewski T.M."/>
            <person name="Davidsen T.M."/>
            <person name="Wayne K.J."/>
            <person name="Tettelin H."/>
            <person name="Glass J.I."/>
            <person name="Rusch D."/>
            <person name="Podicherti R."/>
            <person name="Tsui H.-C.T."/>
            <person name="Winkler M.E."/>
        </authorList>
    </citation>
    <scope>NUCLEOTIDE SEQUENCE</scope>
</reference>
<protein>
    <submittedName>
        <fullName evidence="1">Uncharacterized protein</fullName>
    </submittedName>
</protein>
<gene>
    <name evidence="1" type="ORF">METZ01_LOCUS154596</name>
</gene>
<dbReference type="AlphaFoldDB" id="A0A382AKT3"/>
<organism evidence="1">
    <name type="scientific">marine metagenome</name>
    <dbReference type="NCBI Taxonomy" id="408172"/>
    <lineage>
        <taxon>unclassified sequences</taxon>
        <taxon>metagenomes</taxon>
        <taxon>ecological metagenomes</taxon>
    </lineage>
</organism>